<proteinExistence type="predicted"/>
<evidence type="ECO:0000256" key="4">
    <source>
        <dbReference type="ARBA" id="ARBA00022723"/>
    </source>
</evidence>
<accession>A0ABQ1SHQ9</accession>
<dbReference type="Gene3D" id="3.30.460.10">
    <property type="entry name" value="Beta Polymerase, domain 2"/>
    <property type="match status" value="1"/>
</dbReference>
<name>A0ABQ1SHQ9_9FLAO</name>
<reference evidence="10" key="1">
    <citation type="journal article" date="2019" name="Int. J. Syst. Evol. Microbiol.">
        <title>The Global Catalogue of Microorganisms (GCM) 10K type strain sequencing project: providing services to taxonomists for standard genome sequencing and annotation.</title>
        <authorList>
            <consortium name="The Broad Institute Genomics Platform"/>
            <consortium name="The Broad Institute Genome Sequencing Center for Infectious Disease"/>
            <person name="Wu L."/>
            <person name="Ma J."/>
        </authorList>
    </citation>
    <scope>NUCLEOTIDE SEQUENCE [LARGE SCALE GENOMIC DNA]</scope>
    <source>
        <strain evidence="10">CGMCC 1.12931</strain>
    </source>
</reference>
<dbReference type="EMBL" id="BMGM01000005">
    <property type="protein sequence ID" value="GGE35211.1"/>
    <property type="molecule type" value="Genomic_DNA"/>
</dbReference>
<keyword evidence="7" id="KW-0460">Magnesium</keyword>
<keyword evidence="4" id="KW-0479">Metal-binding</keyword>
<feature type="domain" description="Polymerase beta nucleotidyltransferase" evidence="8">
    <location>
        <begin position="9"/>
        <end position="98"/>
    </location>
</feature>
<evidence type="ECO:0000256" key="5">
    <source>
        <dbReference type="ARBA" id="ARBA00022741"/>
    </source>
</evidence>
<comment type="caution">
    <text evidence="9">The sequence shown here is derived from an EMBL/GenBank/DDBJ whole genome shotgun (WGS) entry which is preliminary data.</text>
</comment>
<dbReference type="RefSeq" id="WP_188458408.1">
    <property type="nucleotide sequence ID" value="NZ_BMGM01000005.1"/>
</dbReference>
<organism evidence="9 10">
    <name type="scientific">Psychroflexus planctonicus</name>
    <dbReference type="NCBI Taxonomy" id="1526575"/>
    <lineage>
        <taxon>Bacteria</taxon>
        <taxon>Pseudomonadati</taxon>
        <taxon>Bacteroidota</taxon>
        <taxon>Flavobacteriia</taxon>
        <taxon>Flavobacteriales</taxon>
        <taxon>Flavobacteriaceae</taxon>
        <taxon>Psychroflexus</taxon>
    </lineage>
</organism>
<evidence type="ECO:0000256" key="1">
    <source>
        <dbReference type="ARBA" id="ARBA00001946"/>
    </source>
</evidence>
<evidence type="ECO:0000256" key="3">
    <source>
        <dbReference type="ARBA" id="ARBA00022695"/>
    </source>
</evidence>
<dbReference type="InterPro" id="IPR052038">
    <property type="entry name" value="Type-VII_TA_antitoxin"/>
</dbReference>
<dbReference type="SUPFAM" id="SSF81301">
    <property type="entry name" value="Nucleotidyltransferase"/>
    <property type="match status" value="1"/>
</dbReference>
<keyword evidence="5" id="KW-0547">Nucleotide-binding</keyword>
<evidence type="ECO:0000256" key="7">
    <source>
        <dbReference type="ARBA" id="ARBA00022842"/>
    </source>
</evidence>
<evidence type="ECO:0000256" key="2">
    <source>
        <dbReference type="ARBA" id="ARBA00022679"/>
    </source>
</evidence>
<gene>
    <name evidence="9" type="ORF">GCM10010832_14210</name>
</gene>
<keyword evidence="6" id="KW-0067">ATP-binding</keyword>
<evidence type="ECO:0000259" key="8">
    <source>
        <dbReference type="Pfam" id="PF18765"/>
    </source>
</evidence>
<comment type="cofactor">
    <cofactor evidence="1">
        <name>Mg(2+)</name>
        <dbReference type="ChEBI" id="CHEBI:18420"/>
    </cofactor>
</comment>
<sequence>MNLQDKHIKKLKNLCDTYHVEKMYLFGSALTPNFNAKSDLDFLVRFKQIDLAEYFDNYIDLKENLKELFGREIDLVEEQTLRNPILINSIDKNKELVYG</sequence>
<keyword evidence="2" id="KW-0808">Transferase</keyword>
<keyword evidence="3" id="KW-0548">Nucleotidyltransferase</keyword>
<evidence type="ECO:0000313" key="9">
    <source>
        <dbReference type="EMBL" id="GGE35211.1"/>
    </source>
</evidence>
<evidence type="ECO:0000256" key="6">
    <source>
        <dbReference type="ARBA" id="ARBA00022840"/>
    </source>
</evidence>
<dbReference type="Proteomes" id="UP000599179">
    <property type="component" value="Unassembled WGS sequence"/>
</dbReference>
<dbReference type="CDD" id="cd05403">
    <property type="entry name" value="NT_KNTase_like"/>
    <property type="match status" value="1"/>
</dbReference>
<dbReference type="Pfam" id="PF18765">
    <property type="entry name" value="Polbeta"/>
    <property type="match status" value="1"/>
</dbReference>
<dbReference type="InterPro" id="IPR043519">
    <property type="entry name" value="NT_sf"/>
</dbReference>
<protein>
    <submittedName>
        <fullName evidence="9">Nucleotidyltransferase</fullName>
    </submittedName>
</protein>
<dbReference type="PANTHER" id="PTHR33571:SF12">
    <property type="entry name" value="BSL3053 PROTEIN"/>
    <property type="match status" value="1"/>
</dbReference>
<keyword evidence="10" id="KW-1185">Reference proteome</keyword>
<dbReference type="PANTHER" id="PTHR33571">
    <property type="entry name" value="SSL8005 PROTEIN"/>
    <property type="match status" value="1"/>
</dbReference>
<evidence type="ECO:0000313" key="10">
    <source>
        <dbReference type="Proteomes" id="UP000599179"/>
    </source>
</evidence>
<dbReference type="InterPro" id="IPR041633">
    <property type="entry name" value="Polbeta"/>
</dbReference>